<proteinExistence type="predicted"/>
<evidence type="ECO:0000313" key="1">
    <source>
        <dbReference type="Proteomes" id="UP000035680"/>
    </source>
</evidence>
<reference evidence="2" key="2">
    <citation type="submission" date="2015-08" db="UniProtKB">
        <authorList>
            <consortium name="WormBaseParasite"/>
        </authorList>
    </citation>
    <scope>IDENTIFICATION</scope>
</reference>
<name>A0A0K0G636_STRVS</name>
<sequence>MGKKCNDILEAKDDDKFPYGKPGHIKRNCRVNLSAQVITKNKEDYGFAIDNGSSFKLKGIYIYYGCTEHMITDKIITS</sequence>
<dbReference type="WBParaSite" id="SVE_2021700.1">
    <property type="protein sequence ID" value="SVE_2021700.1"/>
    <property type="gene ID" value="SVE_2021700"/>
</dbReference>
<dbReference type="AlphaFoldDB" id="A0A0K0G636"/>
<protein>
    <submittedName>
        <fullName evidence="2">Retrovirus-related Pol polyprotein from transposon TNT 1-94</fullName>
    </submittedName>
</protein>
<accession>A0A0K0G636</accession>
<keyword evidence="1" id="KW-1185">Reference proteome</keyword>
<evidence type="ECO:0000313" key="2">
    <source>
        <dbReference type="WBParaSite" id="SVE_2021700.1"/>
    </source>
</evidence>
<dbReference type="Proteomes" id="UP000035680">
    <property type="component" value="Unassembled WGS sequence"/>
</dbReference>
<organism evidence="1 2">
    <name type="scientific">Strongyloides venezuelensis</name>
    <name type="common">Threadworm</name>
    <dbReference type="NCBI Taxonomy" id="75913"/>
    <lineage>
        <taxon>Eukaryota</taxon>
        <taxon>Metazoa</taxon>
        <taxon>Ecdysozoa</taxon>
        <taxon>Nematoda</taxon>
        <taxon>Chromadorea</taxon>
        <taxon>Rhabditida</taxon>
        <taxon>Tylenchina</taxon>
        <taxon>Panagrolaimomorpha</taxon>
        <taxon>Strongyloidoidea</taxon>
        <taxon>Strongyloididae</taxon>
        <taxon>Strongyloides</taxon>
    </lineage>
</organism>
<reference evidence="1" key="1">
    <citation type="submission" date="2014-07" db="EMBL/GenBank/DDBJ databases">
        <authorList>
            <person name="Martin A.A"/>
            <person name="De Silva N."/>
        </authorList>
    </citation>
    <scope>NUCLEOTIDE SEQUENCE</scope>
</reference>